<feature type="signal peptide" evidence="1">
    <location>
        <begin position="1"/>
        <end position="22"/>
    </location>
</feature>
<gene>
    <name evidence="2" type="ORF">BCR44DRAFT_342131</name>
</gene>
<feature type="chain" id="PRO_5012530945" description="Secreted protein" evidence="1">
    <location>
        <begin position="23"/>
        <end position="97"/>
    </location>
</feature>
<evidence type="ECO:0000313" key="3">
    <source>
        <dbReference type="Proteomes" id="UP000193411"/>
    </source>
</evidence>
<evidence type="ECO:0000256" key="1">
    <source>
        <dbReference type="SAM" id="SignalP"/>
    </source>
</evidence>
<reference evidence="2 3" key="1">
    <citation type="submission" date="2016-07" db="EMBL/GenBank/DDBJ databases">
        <title>Pervasive Adenine N6-methylation of Active Genes in Fungi.</title>
        <authorList>
            <consortium name="DOE Joint Genome Institute"/>
            <person name="Mondo S.J."/>
            <person name="Dannebaum R.O."/>
            <person name="Kuo R.C."/>
            <person name="Labutti K."/>
            <person name="Haridas S."/>
            <person name="Kuo A."/>
            <person name="Salamov A."/>
            <person name="Ahrendt S.R."/>
            <person name="Lipzen A."/>
            <person name="Sullivan W."/>
            <person name="Andreopoulos W.B."/>
            <person name="Clum A."/>
            <person name="Lindquist E."/>
            <person name="Daum C."/>
            <person name="Ramamoorthy G.K."/>
            <person name="Gryganskyi A."/>
            <person name="Culley D."/>
            <person name="Magnuson J.K."/>
            <person name="James T.Y."/>
            <person name="O'Malley M.A."/>
            <person name="Stajich J.E."/>
            <person name="Spatafora J.W."/>
            <person name="Visel A."/>
            <person name="Grigoriev I.V."/>
        </authorList>
    </citation>
    <scope>NUCLEOTIDE SEQUENCE [LARGE SCALE GENOMIC DNA]</scope>
    <source>
        <strain evidence="2 3">PL171</strain>
    </source>
</reference>
<dbReference type="AlphaFoldDB" id="A0A1Y2I4L7"/>
<keyword evidence="3" id="KW-1185">Reference proteome</keyword>
<proteinExistence type="predicted"/>
<dbReference type="EMBL" id="MCFL01000001">
    <property type="protein sequence ID" value="ORZ41719.1"/>
    <property type="molecule type" value="Genomic_DNA"/>
</dbReference>
<accession>A0A1Y2I4L7</accession>
<evidence type="ECO:0000313" key="2">
    <source>
        <dbReference type="EMBL" id="ORZ41719.1"/>
    </source>
</evidence>
<keyword evidence="1" id="KW-0732">Signal</keyword>
<organism evidence="2 3">
    <name type="scientific">Catenaria anguillulae PL171</name>
    <dbReference type="NCBI Taxonomy" id="765915"/>
    <lineage>
        <taxon>Eukaryota</taxon>
        <taxon>Fungi</taxon>
        <taxon>Fungi incertae sedis</taxon>
        <taxon>Blastocladiomycota</taxon>
        <taxon>Blastocladiomycetes</taxon>
        <taxon>Blastocladiales</taxon>
        <taxon>Catenariaceae</taxon>
        <taxon>Catenaria</taxon>
    </lineage>
</organism>
<name>A0A1Y2I4L7_9FUNG</name>
<dbReference type="Proteomes" id="UP000193411">
    <property type="component" value="Unassembled WGS sequence"/>
</dbReference>
<sequence>MIVLQWHMVLLWPKSWLWSVMLIRLMLTLKEQWTAGLAEWCVRRCTWGPARGVPGTITASGAKAGAWWYELVTVTPSAAGCRRRRRRRKKNVQGCGR</sequence>
<comment type="caution">
    <text evidence="2">The sequence shown here is derived from an EMBL/GenBank/DDBJ whole genome shotgun (WGS) entry which is preliminary data.</text>
</comment>
<protein>
    <recommendedName>
        <fullName evidence="4">Secreted protein</fullName>
    </recommendedName>
</protein>
<evidence type="ECO:0008006" key="4">
    <source>
        <dbReference type="Google" id="ProtNLM"/>
    </source>
</evidence>